<feature type="transmembrane region" description="Helical" evidence="1">
    <location>
        <begin position="48"/>
        <end position="75"/>
    </location>
</feature>
<dbReference type="Proteomes" id="UP000265200">
    <property type="component" value="Chromosome 22"/>
</dbReference>
<feature type="signal peptide" evidence="2">
    <location>
        <begin position="1"/>
        <end position="20"/>
    </location>
</feature>
<evidence type="ECO:0000313" key="3">
    <source>
        <dbReference type="Ensembl" id="ENSORLP00015033453.1"/>
    </source>
</evidence>
<feature type="transmembrane region" description="Helical" evidence="1">
    <location>
        <begin position="87"/>
        <end position="109"/>
    </location>
</feature>
<organism evidence="3 4">
    <name type="scientific">Oryzias latipes</name>
    <name type="common">Japanese rice fish</name>
    <name type="synonym">Japanese killifish</name>
    <dbReference type="NCBI Taxonomy" id="8090"/>
    <lineage>
        <taxon>Eukaryota</taxon>
        <taxon>Metazoa</taxon>
        <taxon>Chordata</taxon>
        <taxon>Craniata</taxon>
        <taxon>Vertebrata</taxon>
        <taxon>Euteleostomi</taxon>
        <taxon>Actinopterygii</taxon>
        <taxon>Neopterygii</taxon>
        <taxon>Teleostei</taxon>
        <taxon>Neoteleostei</taxon>
        <taxon>Acanthomorphata</taxon>
        <taxon>Ovalentaria</taxon>
        <taxon>Atherinomorphae</taxon>
        <taxon>Beloniformes</taxon>
        <taxon>Adrianichthyidae</taxon>
        <taxon>Oryziinae</taxon>
        <taxon>Oryzias</taxon>
    </lineage>
</organism>
<keyword evidence="1" id="KW-1133">Transmembrane helix</keyword>
<reference key="1">
    <citation type="journal article" date="2007" name="Nature">
        <title>The medaka draft genome and insights into vertebrate genome evolution.</title>
        <authorList>
            <person name="Kasahara M."/>
            <person name="Naruse K."/>
            <person name="Sasaki S."/>
            <person name="Nakatani Y."/>
            <person name="Qu W."/>
            <person name="Ahsan B."/>
            <person name="Yamada T."/>
            <person name="Nagayasu Y."/>
            <person name="Doi K."/>
            <person name="Kasai Y."/>
            <person name="Jindo T."/>
            <person name="Kobayashi D."/>
            <person name="Shimada A."/>
            <person name="Toyoda A."/>
            <person name="Kuroki Y."/>
            <person name="Fujiyama A."/>
            <person name="Sasaki T."/>
            <person name="Shimizu A."/>
            <person name="Asakawa S."/>
            <person name="Shimizu N."/>
            <person name="Hashimoto S."/>
            <person name="Yang J."/>
            <person name="Lee Y."/>
            <person name="Matsushima K."/>
            <person name="Sugano S."/>
            <person name="Sakaizumi M."/>
            <person name="Narita T."/>
            <person name="Ohishi K."/>
            <person name="Haga S."/>
            <person name="Ohta F."/>
            <person name="Nomoto H."/>
            <person name="Nogata K."/>
            <person name="Morishita T."/>
            <person name="Endo T."/>
            <person name="Shin-I T."/>
            <person name="Takeda H."/>
            <person name="Morishita S."/>
            <person name="Kohara Y."/>
        </authorList>
    </citation>
    <scope>NUCLEOTIDE SEQUENCE [LARGE SCALE GENOMIC DNA]</scope>
    <source>
        <strain>Hd-rR</strain>
    </source>
</reference>
<feature type="chain" id="PRO_5018145462" evidence="2">
    <location>
        <begin position="21"/>
        <end position="300"/>
    </location>
</feature>
<sequence length="300" mass="34083">FAKSTHVCFCVCLHVCCVHLQLWVCVSFCVFARVYVCALECVCVCACLYLLICVSVCLQLCVCTCVCLCVCLCVHSFEPLYVCRCSCVLLSVCVHVCLSLFSVSFYVFACVFVCTPVCTPLCFCVFAHALVGCCVLFVCICMFSCVCVCARMYLCALVSYMLLLHAHFLFVCVCVCANSQHAYFIKVLSHGCSYSAEIGQHFMHVLFLTCYLFTLKELKVFLLHLYQKITRYHNYIPVRFFCYRVRESRPEQLEVAGFTLTEESTVRQRIRPTSGSSTPRVCTRFLVSIILKCRHPIITF</sequence>
<evidence type="ECO:0000256" key="2">
    <source>
        <dbReference type="SAM" id="SignalP"/>
    </source>
</evidence>
<reference evidence="3 4" key="2">
    <citation type="submission" date="2017-04" db="EMBL/GenBank/DDBJ databases">
        <title>CpG methylation of centromeres and impact of large insertions on vertebrate speciation.</title>
        <authorList>
            <person name="Ichikawa K."/>
            <person name="Yoshimura J."/>
            <person name="Morishita S."/>
        </authorList>
    </citation>
    <scope>NUCLEOTIDE SEQUENCE</scope>
    <source>
        <strain evidence="3 4">HSOK</strain>
    </source>
</reference>
<feature type="transmembrane region" description="Helical" evidence="1">
    <location>
        <begin position="205"/>
        <end position="226"/>
    </location>
</feature>
<reference evidence="3" key="3">
    <citation type="submission" date="2025-08" db="UniProtKB">
        <authorList>
            <consortium name="Ensembl"/>
        </authorList>
    </citation>
    <scope>IDENTIFICATION</scope>
    <source>
        <strain evidence="3">HSOK</strain>
    </source>
</reference>
<proteinExistence type="predicted"/>
<accession>A0A3P9JMS3</accession>
<evidence type="ECO:0000313" key="4">
    <source>
        <dbReference type="Proteomes" id="UP000265200"/>
    </source>
</evidence>
<protein>
    <submittedName>
        <fullName evidence="3">Uncharacterized protein</fullName>
    </submittedName>
</protein>
<name>A0A3P9JMS3_ORYLA</name>
<feature type="transmembrane region" description="Helical" evidence="1">
    <location>
        <begin position="129"/>
        <end position="150"/>
    </location>
</feature>
<dbReference type="Ensembl" id="ENSORLT00015026362.1">
    <property type="protein sequence ID" value="ENSORLP00015033453.1"/>
    <property type="gene ID" value="ENSORLG00015018869.1"/>
</dbReference>
<feature type="transmembrane region" description="Helical" evidence="1">
    <location>
        <begin position="7"/>
        <end position="36"/>
    </location>
</feature>
<dbReference type="AlphaFoldDB" id="A0A3P9JMS3"/>
<feature type="transmembrane region" description="Helical" evidence="1">
    <location>
        <begin position="162"/>
        <end position="185"/>
    </location>
</feature>
<keyword evidence="1" id="KW-0472">Membrane</keyword>
<evidence type="ECO:0000256" key="1">
    <source>
        <dbReference type="SAM" id="Phobius"/>
    </source>
</evidence>
<keyword evidence="2" id="KW-0732">Signal</keyword>
<keyword evidence="1" id="KW-0812">Transmembrane</keyword>
<reference evidence="3" key="4">
    <citation type="submission" date="2025-09" db="UniProtKB">
        <authorList>
            <consortium name="Ensembl"/>
        </authorList>
    </citation>
    <scope>IDENTIFICATION</scope>
    <source>
        <strain evidence="3">HSOK</strain>
    </source>
</reference>